<dbReference type="Proteomes" id="UP001239213">
    <property type="component" value="Unassembled WGS sequence"/>
</dbReference>
<dbReference type="PANTHER" id="PTHR28094">
    <property type="entry name" value="MEIOTICALLY UP-REGULATED GENE 113 PROTEIN"/>
    <property type="match status" value="1"/>
</dbReference>
<dbReference type="SMART" id="SM00974">
    <property type="entry name" value="T5orf172"/>
    <property type="match status" value="1"/>
</dbReference>
<comment type="caution">
    <text evidence="3">The sequence shown here is derived from an EMBL/GenBank/DDBJ whole genome shotgun (WGS) entry which is preliminary data.</text>
</comment>
<protein>
    <recommendedName>
        <fullName evidence="2">Bacteriophage T5 Orf172 DNA-binding domain-containing protein</fullName>
    </recommendedName>
</protein>
<dbReference type="Pfam" id="PF10544">
    <property type="entry name" value="T5orf172"/>
    <property type="match status" value="1"/>
</dbReference>
<dbReference type="AlphaFoldDB" id="A0AAI9VD85"/>
<name>A0AAI9VD85_9PEZI</name>
<organism evidence="3 4">
    <name type="scientific">Colletotrichum cuscutae</name>
    <dbReference type="NCBI Taxonomy" id="1209917"/>
    <lineage>
        <taxon>Eukaryota</taxon>
        <taxon>Fungi</taxon>
        <taxon>Dikarya</taxon>
        <taxon>Ascomycota</taxon>
        <taxon>Pezizomycotina</taxon>
        <taxon>Sordariomycetes</taxon>
        <taxon>Hypocreomycetidae</taxon>
        <taxon>Glomerellales</taxon>
        <taxon>Glomerellaceae</taxon>
        <taxon>Colletotrichum</taxon>
        <taxon>Colletotrichum acutatum species complex</taxon>
    </lineage>
</organism>
<dbReference type="EMBL" id="MPDP01000095">
    <property type="protein sequence ID" value="KAK1481896.1"/>
    <property type="molecule type" value="Genomic_DNA"/>
</dbReference>
<feature type="compositionally biased region" description="Low complexity" evidence="1">
    <location>
        <begin position="462"/>
        <end position="473"/>
    </location>
</feature>
<feature type="region of interest" description="Disordered" evidence="1">
    <location>
        <begin position="301"/>
        <end position="355"/>
    </location>
</feature>
<evidence type="ECO:0000313" key="3">
    <source>
        <dbReference type="EMBL" id="KAK1481896.1"/>
    </source>
</evidence>
<evidence type="ECO:0000256" key="1">
    <source>
        <dbReference type="SAM" id="MobiDB-lite"/>
    </source>
</evidence>
<evidence type="ECO:0000313" key="4">
    <source>
        <dbReference type="Proteomes" id="UP001239213"/>
    </source>
</evidence>
<dbReference type="InterPro" id="IPR018306">
    <property type="entry name" value="Phage_T5_Orf172_DNA-bd"/>
</dbReference>
<dbReference type="InterPro" id="IPR053006">
    <property type="entry name" value="Meiosis_regulatory"/>
</dbReference>
<gene>
    <name evidence="3" type="ORF">CCUS01_15906</name>
</gene>
<accession>A0AAI9VD85</accession>
<dbReference type="PANTHER" id="PTHR28094:SF2">
    <property type="entry name" value="BACTERIOPHAGE T5 ORF172 DNA-BINDING DOMAIN-CONTAINING PROTEIN"/>
    <property type="match status" value="1"/>
</dbReference>
<evidence type="ECO:0000259" key="2">
    <source>
        <dbReference type="SMART" id="SM00974"/>
    </source>
</evidence>
<proteinExistence type="predicted"/>
<feature type="domain" description="Bacteriophage T5 Orf172 DNA-binding" evidence="2">
    <location>
        <begin position="582"/>
        <end position="690"/>
    </location>
</feature>
<feature type="region of interest" description="Disordered" evidence="1">
    <location>
        <begin position="431"/>
        <end position="491"/>
    </location>
</feature>
<feature type="compositionally biased region" description="Polar residues" evidence="1">
    <location>
        <begin position="480"/>
        <end position="491"/>
    </location>
</feature>
<reference evidence="3" key="1">
    <citation type="submission" date="2016-11" db="EMBL/GenBank/DDBJ databases">
        <title>The genome sequence of Colletotrichum cuscutae.</title>
        <authorList>
            <person name="Baroncelli R."/>
        </authorList>
    </citation>
    <scope>NUCLEOTIDE SEQUENCE</scope>
    <source>
        <strain evidence="3">IMI 304802</strain>
    </source>
</reference>
<feature type="region of interest" description="Disordered" evidence="1">
    <location>
        <begin position="367"/>
        <end position="412"/>
    </location>
</feature>
<feature type="region of interest" description="Disordered" evidence="1">
    <location>
        <begin position="104"/>
        <end position="152"/>
    </location>
</feature>
<keyword evidence="4" id="KW-1185">Reference proteome</keyword>
<sequence length="698" mass="76687">MFKSRCRWFVINFIEDSRLAMAILPASDDNGFGFVTSPDLGNRRSSSSLFWSRIEVPKFVEKVRQKKWCVDAFFGVEWKFRGSSVAEDVGDSDAPTVAQLRRCTSATHRQPRDGIRAQSSCSSPPHAPTRSAPAHRTPHRKAASSQSVSAARGKKRLSRFFALVSDPVQTPSRPNLLQSSPQSRRVRAHLVTSEALSQDDPSSARPGCLRCLSKFLFSFLMLVWAAGRHLRGHLGRGPDSRTRITANVVNPLQKRNNDDEQIHCSTRREETMGYIANTPEERLERSDSKNPKTTCKGLTGAGNLCRNSVTPARGKTLSPTAKEESLYCHHHKDQAASRSAQSSPGPRLSGRPILEERTSIDTLADRLGLVDVGSNPTKKQKRPHGGRLSGGSGTQTTSASKPPSAYTRPPQKERKELHLCCCFSIPIDEVQESQPAPRPQPRPVQNGGSAAMPRPSSQLLAPSNSRPRPSTSSHSRKSSQQASPQPLSTSQTAQYLSLIPPSTDPQTASALMAELARPYGSSEEAGYIYMFWITPTSKKEAAPVQEARSLLAPPSPARGVGRNRRSSDVVSAFANANGGASGDNKMLIKIGRAQNVQRRMQQWTKQCSYEIEVLRYYPYIPGASAASGQQPRMTPHVHRVERLIHIELSGMGLHAGPITCAGCTSVHREWFEVQTSKKGIGAVDDVIRRWVDWDETTV</sequence>